<feature type="transmembrane region" description="Helical" evidence="7">
    <location>
        <begin position="252"/>
        <end position="275"/>
    </location>
</feature>
<organism evidence="9 10">
    <name type="scientific">Flammeovirga yaeyamensis</name>
    <dbReference type="NCBI Taxonomy" id="367791"/>
    <lineage>
        <taxon>Bacteria</taxon>
        <taxon>Pseudomonadati</taxon>
        <taxon>Bacteroidota</taxon>
        <taxon>Cytophagia</taxon>
        <taxon>Cytophagales</taxon>
        <taxon>Flammeovirgaceae</taxon>
        <taxon>Flammeovirga</taxon>
    </lineage>
</organism>
<dbReference type="Proteomes" id="UP000678679">
    <property type="component" value="Chromosome 1"/>
</dbReference>
<evidence type="ECO:0000256" key="7">
    <source>
        <dbReference type="RuleBase" id="RU363032"/>
    </source>
</evidence>
<accession>A0AAX1N6Z7</accession>
<name>A0AAX1N6Z7_9BACT</name>
<dbReference type="InterPro" id="IPR035906">
    <property type="entry name" value="MetI-like_sf"/>
</dbReference>
<keyword evidence="4 7" id="KW-0812">Transmembrane</keyword>
<dbReference type="CDD" id="cd06261">
    <property type="entry name" value="TM_PBP2"/>
    <property type="match status" value="1"/>
</dbReference>
<evidence type="ECO:0000313" key="9">
    <source>
        <dbReference type="EMBL" id="QWG03329.1"/>
    </source>
</evidence>
<dbReference type="SUPFAM" id="SSF161098">
    <property type="entry name" value="MetI-like"/>
    <property type="match status" value="1"/>
</dbReference>
<dbReference type="InterPro" id="IPR050366">
    <property type="entry name" value="BP-dependent_transpt_permease"/>
</dbReference>
<dbReference type="GO" id="GO:0055085">
    <property type="term" value="P:transmembrane transport"/>
    <property type="evidence" value="ECO:0007669"/>
    <property type="project" value="InterPro"/>
</dbReference>
<proteinExistence type="inferred from homology"/>
<comment type="subcellular location">
    <subcellularLocation>
        <location evidence="1 7">Cell membrane</location>
        <topology evidence="1 7">Multi-pass membrane protein</topology>
    </subcellularLocation>
</comment>
<dbReference type="Pfam" id="PF00528">
    <property type="entry name" value="BPD_transp_1"/>
    <property type="match status" value="1"/>
</dbReference>
<evidence type="ECO:0000256" key="4">
    <source>
        <dbReference type="ARBA" id="ARBA00022692"/>
    </source>
</evidence>
<evidence type="ECO:0000313" key="10">
    <source>
        <dbReference type="Proteomes" id="UP000678679"/>
    </source>
</evidence>
<evidence type="ECO:0000256" key="5">
    <source>
        <dbReference type="ARBA" id="ARBA00022989"/>
    </source>
</evidence>
<dbReference type="PROSITE" id="PS50928">
    <property type="entry name" value="ABC_TM1"/>
    <property type="match status" value="1"/>
</dbReference>
<feature type="transmembrane region" description="Helical" evidence="7">
    <location>
        <begin position="281"/>
        <end position="300"/>
    </location>
</feature>
<dbReference type="EMBL" id="CP076132">
    <property type="protein sequence ID" value="QWG03329.1"/>
    <property type="molecule type" value="Genomic_DNA"/>
</dbReference>
<keyword evidence="5 7" id="KW-1133">Transmembrane helix</keyword>
<feature type="transmembrane region" description="Helical" evidence="7">
    <location>
        <begin position="335"/>
        <end position="362"/>
    </location>
</feature>
<dbReference type="RefSeq" id="WP_066208890.1">
    <property type="nucleotide sequence ID" value="NZ_CP076132.1"/>
</dbReference>
<feature type="domain" description="ABC transmembrane type-1" evidence="8">
    <location>
        <begin position="217"/>
        <end position="409"/>
    </location>
</feature>
<keyword evidence="2 7" id="KW-0813">Transport</keyword>
<keyword evidence="10" id="KW-1185">Reference proteome</keyword>
<protein>
    <submittedName>
        <fullName evidence="9">ABC transporter permease</fullName>
    </submittedName>
</protein>
<dbReference type="GO" id="GO:0005886">
    <property type="term" value="C:plasma membrane"/>
    <property type="evidence" value="ECO:0007669"/>
    <property type="project" value="UniProtKB-SubCell"/>
</dbReference>
<dbReference type="InterPro" id="IPR000515">
    <property type="entry name" value="MetI-like"/>
</dbReference>
<dbReference type="PANTHER" id="PTHR43386:SF1">
    <property type="entry name" value="D,D-DIPEPTIDE TRANSPORT SYSTEM PERMEASE PROTEIN DDPC-RELATED"/>
    <property type="match status" value="1"/>
</dbReference>
<dbReference type="Pfam" id="PF12911">
    <property type="entry name" value="OppC_N"/>
    <property type="match status" value="1"/>
</dbReference>
<feature type="transmembrane region" description="Helical" evidence="7">
    <location>
        <begin position="388"/>
        <end position="408"/>
    </location>
</feature>
<reference evidence="9 10" key="1">
    <citation type="submission" date="2021-05" db="EMBL/GenBank/DDBJ databases">
        <title>Comparative genomic studies on the polysaccharide-degrading batcterial strains of the Flammeovirga genus.</title>
        <authorList>
            <person name="Zewei F."/>
            <person name="Zheng Z."/>
            <person name="Yu L."/>
            <person name="Ruyue G."/>
            <person name="Yanhong M."/>
            <person name="Yuanyuan C."/>
            <person name="Jingyan G."/>
            <person name="Wenjun H."/>
        </authorList>
    </citation>
    <scope>NUCLEOTIDE SEQUENCE [LARGE SCALE GENOMIC DNA]</scope>
    <source>
        <strain evidence="9 10">NBRC:100898</strain>
    </source>
</reference>
<keyword evidence="6 7" id="KW-0472">Membrane</keyword>
<feature type="transmembrane region" description="Helical" evidence="7">
    <location>
        <begin position="221"/>
        <end position="245"/>
    </location>
</feature>
<gene>
    <name evidence="9" type="ORF">KMW28_07020</name>
</gene>
<evidence type="ECO:0000256" key="2">
    <source>
        <dbReference type="ARBA" id="ARBA00022448"/>
    </source>
</evidence>
<evidence type="ECO:0000259" key="8">
    <source>
        <dbReference type="PROSITE" id="PS50928"/>
    </source>
</evidence>
<keyword evidence="3" id="KW-1003">Cell membrane</keyword>
<evidence type="ECO:0000256" key="1">
    <source>
        <dbReference type="ARBA" id="ARBA00004651"/>
    </source>
</evidence>
<feature type="transmembrane region" description="Helical" evidence="7">
    <location>
        <begin position="23"/>
        <end position="45"/>
    </location>
</feature>
<dbReference type="InterPro" id="IPR025966">
    <property type="entry name" value="OppC_N"/>
</dbReference>
<sequence>MSVYEIHKSPSHFIKKRFKKNKLAVISAIYILLLSFVAVLGYLIMPDSSHFANDGLLEVSKKPPMFSVKILKEKKNLHIPTPPVFKKIIDGEESRYKEFPIVGTPRVERDSVFFIVYPGLEKRSLHTTSRLEMGLPLISVVKGIYASPSQKLGINLAHNYVIRDKDVIYLDELQNVRTISKVQLENEFYEKCLAQKTYVLGTDKIGRDVLSRLIFGSRVSLTIGFISLIISLSIGILFGATAGYFGGIIDKISMWLMTITWSIPTIMLVVAVRLALQNEDIWVTFVAVGLTMWVEVARVVRGQILSIKQKDYIEATKAMGYSNYKIIVHHILPNILGPLAVISASNFASAILIEAGLSFLGLGGPPTMPSWGTMIKDGLTELTPTGHWHLIIFPCLAISITVLAFNLIGNGLRDAYDPHSKTNN</sequence>
<dbReference type="KEGG" id="fya:KMW28_07020"/>
<dbReference type="Gene3D" id="1.10.3720.10">
    <property type="entry name" value="MetI-like"/>
    <property type="match status" value="1"/>
</dbReference>
<comment type="similarity">
    <text evidence="7">Belongs to the binding-protein-dependent transport system permease family.</text>
</comment>
<evidence type="ECO:0000256" key="3">
    <source>
        <dbReference type="ARBA" id="ARBA00022475"/>
    </source>
</evidence>
<dbReference type="PANTHER" id="PTHR43386">
    <property type="entry name" value="OLIGOPEPTIDE TRANSPORT SYSTEM PERMEASE PROTEIN APPC"/>
    <property type="match status" value="1"/>
</dbReference>
<dbReference type="AlphaFoldDB" id="A0AAX1N6Z7"/>
<evidence type="ECO:0000256" key="6">
    <source>
        <dbReference type="ARBA" id="ARBA00023136"/>
    </source>
</evidence>